<feature type="domain" description="Cupin type-2" evidence="1">
    <location>
        <begin position="60"/>
        <end position="126"/>
    </location>
</feature>
<dbReference type="InterPro" id="IPR013096">
    <property type="entry name" value="Cupin_2"/>
</dbReference>
<sequence>MPAFVPPGVIGHNRSLFARNYAILPPEGMFPSLLPGLRDAQVYYQATPQMGARFAQGVLEVFPGGGTREPREDGLEHFLYLLSGTLSVAAGRESAALAPGGFAYVPAGTGFSFRNRGEETVRAVWIKRRYRPAPGCDAPALRFGSRETVPRTTVDESGRWRQYLLGTADMTMDFEMNVMGFAPGTHFHCVETHVFEHGLVMLEGQGLQLLDRDWHELWTGDFVWMASFVPQQFYCTGWEGAAYLLYKDVNRDVEL</sequence>
<gene>
    <name evidence="2" type="ORF">DOO78_19015</name>
</gene>
<dbReference type="CDD" id="cd02212">
    <property type="entry name" value="cupin_UGlyAH_C"/>
    <property type="match status" value="1"/>
</dbReference>
<evidence type="ECO:0000313" key="2">
    <source>
        <dbReference type="EMBL" id="RAI57475.1"/>
    </source>
</evidence>
<proteinExistence type="predicted"/>
<organism evidence="2 3">
    <name type="scientific">Roseicella frigidaeris</name>
    <dbReference type="NCBI Taxonomy" id="2230885"/>
    <lineage>
        <taxon>Bacteria</taxon>
        <taxon>Pseudomonadati</taxon>
        <taxon>Pseudomonadota</taxon>
        <taxon>Alphaproteobacteria</taxon>
        <taxon>Acetobacterales</taxon>
        <taxon>Roseomonadaceae</taxon>
        <taxon>Roseicella</taxon>
    </lineage>
</organism>
<dbReference type="PANTHER" id="PTHR34571">
    <property type="entry name" value="(S)-UREIDOGLYCINE AMINOHYDROLASE"/>
    <property type="match status" value="1"/>
</dbReference>
<dbReference type="CDD" id="cd02211">
    <property type="entry name" value="cupin_UGlyAH_N"/>
    <property type="match status" value="1"/>
</dbReference>
<dbReference type="InterPro" id="IPR011051">
    <property type="entry name" value="RmlC_Cupin_sf"/>
</dbReference>
<dbReference type="Proteomes" id="UP000249065">
    <property type="component" value="Unassembled WGS sequence"/>
</dbReference>
<dbReference type="RefSeq" id="WP_111471447.1">
    <property type="nucleotide sequence ID" value="NZ_QLIX01000017.1"/>
</dbReference>
<protein>
    <recommendedName>
        <fullName evidence="1">Cupin type-2 domain-containing protein</fullName>
    </recommendedName>
</protein>
<comment type="caution">
    <text evidence="2">The sequence shown here is derived from an EMBL/GenBank/DDBJ whole genome shotgun (WGS) entry which is preliminary data.</text>
</comment>
<dbReference type="SUPFAM" id="SSF51182">
    <property type="entry name" value="RmlC-like cupins"/>
    <property type="match status" value="1"/>
</dbReference>
<reference evidence="3" key="1">
    <citation type="submission" date="2018-06" db="EMBL/GenBank/DDBJ databases">
        <authorList>
            <person name="Khan S.A."/>
        </authorList>
    </citation>
    <scope>NUCLEOTIDE SEQUENCE [LARGE SCALE GENOMIC DNA]</scope>
    <source>
        <strain evidence="3">DB-1506</strain>
    </source>
</reference>
<dbReference type="EMBL" id="QLIX01000017">
    <property type="protein sequence ID" value="RAI57475.1"/>
    <property type="molecule type" value="Genomic_DNA"/>
</dbReference>
<dbReference type="AlphaFoldDB" id="A0A327M4Z6"/>
<dbReference type="OrthoDB" id="9814939at2"/>
<accession>A0A327M4Z6</accession>
<keyword evidence="3" id="KW-1185">Reference proteome</keyword>
<dbReference type="Pfam" id="PF07883">
    <property type="entry name" value="Cupin_2"/>
    <property type="match status" value="1"/>
</dbReference>
<name>A0A327M4Z6_9PROT</name>
<dbReference type="InterPro" id="IPR044697">
    <property type="entry name" value="UGlyAH_cupin_C"/>
</dbReference>
<dbReference type="InterPro" id="IPR044704">
    <property type="entry name" value="UGlyAH_cupin_N"/>
</dbReference>
<dbReference type="PANTHER" id="PTHR34571:SF1">
    <property type="entry name" value="(S)-UREIDOGLYCINE AMINOHYDROLASE"/>
    <property type="match status" value="1"/>
</dbReference>
<evidence type="ECO:0000259" key="1">
    <source>
        <dbReference type="Pfam" id="PF07883"/>
    </source>
</evidence>
<dbReference type="InterPro" id="IPR017627">
    <property type="entry name" value="UGHY"/>
</dbReference>
<dbReference type="InterPro" id="IPR014710">
    <property type="entry name" value="RmlC-like_jellyroll"/>
</dbReference>
<dbReference type="Gene3D" id="2.60.120.10">
    <property type="entry name" value="Jelly Rolls"/>
    <property type="match status" value="1"/>
</dbReference>
<dbReference type="GO" id="GO:0071522">
    <property type="term" value="F:ureidoglycine aminohydrolase activity"/>
    <property type="evidence" value="ECO:0007669"/>
    <property type="project" value="InterPro"/>
</dbReference>
<dbReference type="NCBIfam" id="TIGR03214">
    <property type="entry name" value="ura-cupin"/>
    <property type="match status" value="1"/>
</dbReference>
<evidence type="ECO:0000313" key="3">
    <source>
        <dbReference type="Proteomes" id="UP000249065"/>
    </source>
</evidence>